<evidence type="ECO:0000256" key="3">
    <source>
        <dbReference type="ARBA" id="ARBA00022741"/>
    </source>
</evidence>
<dbReference type="GO" id="GO:0005634">
    <property type="term" value="C:nucleus"/>
    <property type="evidence" value="ECO:0007669"/>
    <property type="project" value="TreeGrafter"/>
</dbReference>
<dbReference type="Gene3D" id="3.30.470.160">
    <property type="entry name" value="Inositol polyphosphate kinase"/>
    <property type="match status" value="1"/>
</dbReference>
<dbReference type="RefSeq" id="XP_020428185.1">
    <property type="nucleotide sequence ID" value="XM_020581398.1"/>
</dbReference>
<comment type="catalytic activity">
    <reaction evidence="6">
        <text>1D-myo-inositol 1,4,5-trisphosphate + 2 ATP = 1D-myo-inositol 1,3,4,5,6-pentakisphosphate + 2 ADP + 2 H(+)</text>
        <dbReference type="Rhea" id="RHEA:32359"/>
        <dbReference type="ChEBI" id="CHEBI:15378"/>
        <dbReference type="ChEBI" id="CHEBI:30616"/>
        <dbReference type="ChEBI" id="CHEBI:57733"/>
        <dbReference type="ChEBI" id="CHEBI:203600"/>
        <dbReference type="ChEBI" id="CHEBI:456216"/>
        <dbReference type="EC" id="2.7.1.151"/>
    </reaction>
</comment>
<accession>D3BRL9</accession>
<dbReference type="InterPro" id="IPR005522">
    <property type="entry name" value="IPK"/>
</dbReference>
<evidence type="ECO:0000313" key="10">
    <source>
        <dbReference type="Proteomes" id="UP000001396"/>
    </source>
</evidence>
<reference evidence="9 10" key="1">
    <citation type="journal article" date="2011" name="Genome Res.">
        <title>Phylogeny-wide analysis of social amoeba genomes highlights ancient origins for complex intercellular communication.</title>
        <authorList>
            <person name="Heidel A.J."/>
            <person name="Lawal H.M."/>
            <person name="Felder M."/>
            <person name="Schilde C."/>
            <person name="Helps N.R."/>
            <person name="Tunggal B."/>
            <person name="Rivero F."/>
            <person name="John U."/>
            <person name="Schleicher M."/>
            <person name="Eichinger L."/>
            <person name="Platzer M."/>
            <person name="Noegel A.A."/>
            <person name="Schaap P."/>
            <person name="Gloeckner G."/>
        </authorList>
    </citation>
    <scope>NUCLEOTIDE SEQUENCE [LARGE SCALE GENOMIC DNA]</scope>
    <source>
        <strain evidence="10">ATCC 26659 / Pp 5 / PN500</strain>
    </source>
</reference>
<evidence type="ECO:0000313" key="9">
    <source>
        <dbReference type="EMBL" id="EFA76051.1"/>
    </source>
</evidence>
<name>D3BRL9_HETP5</name>
<keyword evidence="5" id="KW-0067">ATP-binding</keyword>
<evidence type="ECO:0000256" key="1">
    <source>
        <dbReference type="ARBA" id="ARBA00007374"/>
    </source>
</evidence>
<protein>
    <recommendedName>
        <fullName evidence="8">Kinase</fullName>
        <ecNumber evidence="8">2.7.-.-</ecNumber>
    </recommendedName>
</protein>
<comment type="similarity">
    <text evidence="1 8">Belongs to the inositol phosphokinase (IPK) family.</text>
</comment>
<dbReference type="OMA" id="AKPCVMD"/>
<dbReference type="EMBL" id="ADBJ01000050">
    <property type="protein sequence ID" value="EFA76051.1"/>
    <property type="molecule type" value="Genomic_DNA"/>
</dbReference>
<dbReference type="EC" id="2.7.-.-" evidence="8"/>
<dbReference type="InterPro" id="IPR038286">
    <property type="entry name" value="IPK_sf"/>
</dbReference>
<evidence type="ECO:0000256" key="7">
    <source>
        <dbReference type="ARBA" id="ARBA00036525"/>
    </source>
</evidence>
<evidence type="ECO:0000256" key="2">
    <source>
        <dbReference type="ARBA" id="ARBA00022679"/>
    </source>
</evidence>
<organism evidence="9 10">
    <name type="scientific">Heterostelium pallidum (strain ATCC 26659 / Pp 5 / PN500)</name>
    <name type="common">Cellular slime mold</name>
    <name type="synonym">Polysphondylium pallidum</name>
    <dbReference type="NCBI Taxonomy" id="670386"/>
    <lineage>
        <taxon>Eukaryota</taxon>
        <taxon>Amoebozoa</taxon>
        <taxon>Evosea</taxon>
        <taxon>Eumycetozoa</taxon>
        <taxon>Dictyostelia</taxon>
        <taxon>Acytosteliales</taxon>
        <taxon>Acytosteliaceae</taxon>
        <taxon>Heterostelium</taxon>
    </lineage>
</organism>
<evidence type="ECO:0000256" key="5">
    <source>
        <dbReference type="ARBA" id="ARBA00022840"/>
    </source>
</evidence>
<dbReference type="AlphaFoldDB" id="D3BRL9"/>
<dbReference type="InParanoid" id="D3BRL9"/>
<comment type="catalytic activity">
    <reaction evidence="7">
        <text>1D-myo-inositol 1,3,4,6-tetrakisphosphate + ATP = 1D-myo-inositol 1,3,4,5,6-pentakisphosphate + ADP + H(+)</text>
        <dbReference type="Rhea" id="RHEA:12717"/>
        <dbReference type="ChEBI" id="CHEBI:15378"/>
        <dbReference type="ChEBI" id="CHEBI:30616"/>
        <dbReference type="ChEBI" id="CHEBI:57660"/>
        <dbReference type="ChEBI" id="CHEBI:57733"/>
        <dbReference type="ChEBI" id="CHEBI:456216"/>
        <dbReference type="EC" id="2.7.1.140"/>
    </reaction>
</comment>
<keyword evidence="2 8" id="KW-0808">Transferase</keyword>
<evidence type="ECO:0000256" key="8">
    <source>
        <dbReference type="RuleBase" id="RU363090"/>
    </source>
</evidence>
<gene>
    <name evidence="9" type="ORF">PPL_10630</name>
</gene>
<keyword evidence="3" id="KW-0547">Nucleotide-binding</keyword>
<evidence type="ECO:0000256" key="4">
    <source>
        <dbReference type="ARBA" id="ARBA00022777"/>
    </source>
</evidence>
<dbReference type="STRING" id="670386.D3BRL9"/>
<keyword evidence="10" id="KW-1185">Reference proteome</keyword>
<keyword evidence="4 8" id="KW-0418">Kinase</keyword>
<dbReference type="PANTHER" id="PTHR12400">
    <property type="entry name" value="INOSITOL POLYPHOSPHATE KINASE"/>
    <property type="match status" value="1"/>
</dbReference>
<dbReference type="PANTHER" id="PTHR12400:SF51">
    <property type="entry name" value="INOSITOL POLYPHOSPHATE MULTIKINASE"/>
    <property type="match status" value="1"/>
</dbReference>
<dbReference type="FunCoup" id="D3BRL9">
    <property type="interactions" value="416"/>
</dbReference>
<dbReference type="GO" id="GO:0005737">
    <property type="term" value="C:cytoplasm"/>
    <property type="evidence" value="ECO:0007669"/>
    <property type="project" value="TreeGrafter"/>
</dbReference>
<dbReference type="Pfam" id="PF03770">
    <property type="entry name" value="IPK"/>
    <property type="match status" value="1"/>
</dbReference>
<evidence type="ECO:0000256" key="6">
    <source>
        <dbReference type="ARBA" id="ARBA00036164"/>
    </source>
</evidence>
<dbReference type="GO" id="GO:0008440">
    <property type="term" value="F:inositol-1,4,5-trisphosphate 3-kinase activity"/>
    <property type="evidence" value="ECO:0007669"/>
    <property type="project" value="TreeGrafter"/>
</dbReference>
<dbReference type="GeneID" id="31366099"/>
<comment type="caution">
    <text evidence="9">The sequence shown here is derived from an EMBL/GenBank/DDBJ whole genome shotgun (WGS) entry which is preliminary data.</text>
</comment>
<dbReference type="GO" id="GO:0005524">
    <property type="term" value="F:ATP binding"/>
    <property type="evidence" value="ECO:0007669"/>
    <property type="project" value="UniProtKB-KW"/>
</dbReference>
<dbReference type="SUPFAM" id="SSF56104">
    <property type="entry name" value="SAICAR synthase-like"/>
    <property type="match status" value="1"/>
</dbReference>
<sequence>MSSNLKAFDAQIAGHTEETPGSENIPRFLQSDNGFVFKPVTGKRGKREVEFYELSETYDISFRQYLAAFDKVIKYGSHEYMGIEDLTYPYEKDHVNVADIKMGTRTYDASATEEKIRLEIAKASKTTTASLGIRFCGAKLVRPDNGEHLKFDKDWGKALTKDNILHDGLVKLFSCGGDHLFKDIVEAYLVKLRALLVWFQNNRSMAFYSSSLLFVFGRVNASHKAHHNVTMISEHHGISLKMIDFAHVDPLDNKAKDQSYIIGLENLISLMEQLLKL</sequence>
<dbReference type="Proteomes" id="UP000001396">
    <property type="component" value="Unassembled WGS sequence"/>
</dbReference>
<dbReference type="GO" id="GO:0032958">
    <property type="term" value="P:inositol phosphate biosynthetic process"/>
    <property type="evidence" value="ECO:0007669"/>
    <property type="project" value="InterPro"/>
</dbReference>
<dbReference type="GO" id="GO:0047326">
    <property type="term" value="F:inositol-1,3,4,6-tetrakisphosphate 5-kinase activity"/>
    <property type="evidence" value="ECO:0007669"/>
    <property type="project" value="RHEA"/>
</dbReference>
<proteinExistence type="inferred from homology"/>